<accession>A0ABM5JAM4</accession>
<keyword evidence="2 4" id="KW-0175">Coiled coil</keyword>
<feature type="compositionally biased region" description="Polar residues" evidence="5">
    <location>
        <begin position="125"/>
        <end position="134"/>
    </location>
</feature>
<feature type="compositionally biased region" description="Polar residues" evidence="5">
    <location>
        <begin position="13"/>
        <end position="25"/>
    </location>
</feature>
<dbReference type="Proteomes" id="UP001652680">
    <property type="component" value="Unassembled WGS sequence"/>
</dbReference>
<feature type="coiled-coil region" evidence="4">
    <location>
        <begin position="672"/>
        <end position="699"/>
    </location>
</feature>
<evidence type="ECO:0000259" key="6">
    <source>
        <dbReference type="Pfam" id="PF13870"/>
    </source>
</evidence>
<evidence type="ECO:0000313" key="7">
    <source>
        <dbReference type="EnsemblMetazoa" id="XP_044315870.1"/>
    </source>
</evidence>
<dbReference type="RefSeq" id="XP_044315870.1">
    <property type="nucleotide sequence ID" value="XM_044459935.1"/>
</dbReference>
<dbReference type="Pfam" id="PF13870">
    <property type="entry name" value="CCDC113_CCDC96_CC"/>
    <property type="match status" value="1"/>
</dbReference>
<comment type="subcellular location">
    <subcellularLocation>
        <location evidence="1">Cell projection</location>
        <location evidence="1">Cilium</location>
    </subcellularLocation>
</comment>
<dbReference type="EnsemblMetazoa" id="XM_044459935.1">
    <property type="protein sequence ID" value="XP_044315870.1"/>
    <property type="gene ID" value="LOC123037747"/>
</dbReference>
<reference evidence="8" key="1">
    <citation type="journal article" date="2021" name="Elife">
        <title>Highly contiguous assemblies of 101 drosophilid genomes.</title>
        <authorList>
            <person name="Kim B.Y."/>
            <person name="Wang J.R."/>
            <person name="Miller D.E."/>
            <person name="Barmina O."/>
            <person name="Delaney E."/>
            <person name="Thompson A."/>
            <person name="Comeault A.A."/>
            <person name="Peede D."/>
            <person name="D'Agostino E.R."/>
            <person name="Pelaez J."/>
            <person name="Aguilar J.M."/>
            <person name="Haji D."/>
            <person name="Matsunaga T."/>
            <person name="Armstrong E.E."/>
            <person name="Zych M."/>
            <person name="Ogawa Y."/>
            <person name="Stamenkovic-Radak M."/>
            <person name="Jelic M."/>
            <person name="Veselinovic M.S."/>
            <person name="Tanaskovic M."/>
            <person name="Eric P."/>
            <person name="Gao J.J."/>
            <person name="Katoh T.K."/>
            <person name="Toda M.J."/>
            <person name="Watabe H."/>
            <person name="Watada M."/>
            <person name="Davis J.S."/>
            <person name="Moyle L.C."/>
            <person name="Manoli G."/>
            <person name="Bertolini E."/>
            <person name="Kostal V."/>
            <person name="Hawley R.S."/>
            <person name="Takahashi A."/>
            <person name="Jones C.D."/>
            <person name="Price D.K."/>
            <person name="Whiteman N."/>
            <person name="Kopp A."/>
            <person name="Matute D.R."/>
            <person name="Petrov D.A."/>
        </authorList>
    </citation>
    <scope>NUCLEOTIDE SEQUENCE [LARGE SCALE GENOMIC DNA]</scope>
</reference>
<feature type="domain" description="CCDC113/CCDC96 coiled-coil" evidence="6">
    <location>
        <begin position="519"/>
        <end position="694"/>
    </location>
</feature>
<dbReference type="PANTHER" id="PTHR15654:SF1">
    <property type="entry name" value="COILED-COIL DOMAIN-CONTAINING PROTEIN 96"/>
    <property type="match status" value="1"/>
</dbReference>
<organism evidence="7 8">
    <name type="scientific">Drosophila rhopaloa</name>
    <name type="common">Fruit fly</name>
    <dbReference type="NCBI Taxonomy" id="1041015"/>
    <lineage>
        <taxon>Eukaryota</taxon>
        <taxon>Metazoa</taxon>
        <taxon>Ecdysozoa</taxon>
        <taxon>Arthropoda</taxon>
        <taxon>Hexapoda</taxon>
        <taxon>Insecta</taxon>
        <taxon>Pterygota</taxon>
        <taxon>Neoptera</taxon>
        <taxon>Endopterygota</taxon>
        <taxon>Diptera</taxon>
        <taxon>Brachycera</taxon>
        <taxon>Muscomorpha</taxon>
        <taxon>Ephydroidea</taxon>
        <taxon>Drosophilidae</taxon>
        <taxon>Drosophila</taxon>
        <taxon>Sophophora</taxon>
    </lineage>
</organism>
<evidence type="ECO:0000256" key="4">
    <source>
        <dbReference type="SAM" id="Coils"/>
    </source>
</evidence>
<name>A0ABM5JAM4_DRORH</name>
<keyword evidence="8" id="KW-1185">Reference proteome</keyword>
<evidence type="ECO:0000256" key="5">
    <source>
        <dbReference type="SAM" id="MobiDB-lite"/>
    </source>
</evidence>
<feature type="compositionally biased region" description="Low complexity" evidence="5">
    <location>
        <begin position="165"/>
        <end position="175"/>
    </location>
</feature>
<evidence type="ECO:0000256" key="2">
    <source>
        <dbReference type="ARBA" id="ARBA00023054"/>
    </source>
</evidence>
<feature type="compositionally biased region" description="Basic and acidic residues" evidence="5">
    <location>
        <begin position="38"/>
        <end position="47"/>
    </location>
</feature>
<keyword evidence="3" id="KW-0966">Cell projection</keyword>
<protein>
    <recommendedName>
        <fullName evidence="6">CCDC113/CCDC96 coiled-coil domain-containing protein</fullName>
    </recommendedName>
</protein>
<sequence>MVKPKQSKLLGFSSKTYDRNVTSPKKNVLPQTRKVPKVSKDSLEKADSLSLHSLKSQASLSTLSEGTESEDYDPSGPGSGWNTPSSVVSSPRQKLSKTSSVAGKKRVRHSQISVISGPQKKVRHSQISVTSASQKKSDIRPKPSIIFKLKKPPSNEKDQAIKLASPPNSSTSSSTESEDYGDAEEQLLDNTNKSEDRRIEENSESAFYLDDDNQMSLSTDLNIRMRFDLLKNLMEIPYLEELSAITTPIEVKELREEDLVDLGIFRNPLAGGSSGTIHPLSDPDYEDITEEAWSQDDPDVISLAMISTSGLESDNDSCWLSQRNRVKLSIIPTFTEDPFGSFENSHENSLVTFPIQKVVQSYLNSIIDLVAERFGNADYERAGSLDKSKLLDRLLEEVDDNYWEKYENDYLIKRLTEYHLRRSKYSLITPSKSSTVKESTRRRYLSTLNELDHWMRREREAEELHLAERDRLLQELEEKQAEDVANEERLEQLIRKTILRRAHPSDRLKFVTEATLRQMRKKRNNLSETRLVLIIKQHNNSYIEMKIDETETISEELKLDTYLSTETDVQQLANTIHSRNEELHRMCALIKKKIHSISHLKCRRKLLNRNFLNAKKELRIKQKQHFALRDKIFACNIMRNKILANIKELRYKGGIMYYPKLLADFDQTEKFILKKRDRVKELKAQHDSLLRKINRVEKSSESINRIS</sequence>
<feature type="coiled-coil region" evidence="4">
    <location>
        <begin position="459"/>
        <end position="496"/>
    </location>
</feature>
<reference evidence="7" key="2">
    <citation type="submission" date="2025-05" db="UniProtKB">
        <authorList>
            <consortium name="EnsemblMetazoa"/>
        </authorList>
    </citation>
    <scope>IDENTIFICATION</scope>
</reference>
<dbReference type="PANTHER" id="PTHR15654">
    <property type="entry name" value="COILED-COIL DOMAIN-CONTAINING PROTEIN 113-RELATED"/>
    <property type="match status" value="1"/>
</dbReference>
<evidence type="ECO:0000313" key="8">
    <source>
        <dbReference type="Proteomes" id="UP001652680"/>
    </source>
</evidence>
<proteinExistence type="predicted"/>
<feature type="compositionally biased region" description="Polar residues" evidence="5">
    <location>
        <begin position="80"/>
        <end position="101"/>
    </location>
</feature>
<dbReference type="GeneID" id="123037747"/>
<dbReference type="InterPro" id="IPR051885">
    <property type="entry name" value="CC_CF"/>
</dbReference>
<evidence type="ECO:0000256" key="1">
    <source>
        <dbReference type="ARBA" id="ARBA00004138"/>
    </source>
</evidence>
<feature type="region of interest" description="Disordered" evidence="5">
    <location>
        <begin position="1"/>
        <end position="183"/>
    </location>
</feature>
<dbReference type="InterPro" id="IPR025254">
    <property type="entry name" value="CCDC113/CCDC96_CC"/>
</dbReference>
<evidence type="ECO:0000256" key="3">
    <source>
        <dbReference type="ARBA" id="ARBA00023273"/>
    </source>
</evidence>